<organism evidence="2 3">
    <name type="scientific">Paraburkholderia bryophila</name>
    <dbReference type="NCBI Taxonomy" id="420952"/>
    <lineage>
        <taxon>Bacteria</taxon>
        <taxon>Pseudomonadati</taxon>
        <taxon>Pseudomonadota</taxon>
        <taxon>Betaproteobacteria</taxon>
        <taxon>Burkholderiales</taxon>
        <taxon>Burkholderiaceae</taxon>
        <taxon>Paraburkholderia</taxon>
    </lineage>
</organism>
<accession>A0A329BRJ8</accession>
<name>A0A329BRJ8_9BURK</name>
<comment type="caution">
    <text evidence="2">The sequence shown here is derived from an EMBL/GenBank/DDBJ whole genome shotgun (WGS) entry which is preliminary data.</text>
</comment>
<evidence type="ECO:0000256" key="1">
    <source>
        <dbReference type="SAM" id="SignalP"/>
    </source>
</evidence>
<protein>
    <recommendedName>
        <fullName evidence="4">Cysteine rich repeat protein</fullName>
    </recommendedName>
</protein>
<evidence type="ECO:0008006" key="4">
    <source>
        <dbReference type="Google" id="ProtNLM"/>
    </source>
</evidence>
<evidence type="ECO:0000313" key="2">
    <source>
        <dbReference type="EMBL" id="RAS24768.1"/>
    </source>
</evidence>
<keyword evidence="1" id="KW-0732">Signal</keyword>
<dbReference type="STRING" id="1169143.GCA_000383275_05329"/>
<feature type="signal peptide" evidence="1">
    <location>
        <begin position="1"/>
        <end position="34"/>
    </location>
</feature>
<dbReference type="EMBL" id="QLTK01000017">
    <property type="protein sequence ID" value="RAS24768.1"/>
    <property type="molecule type" value="Genomic_DNA"/>
</dbReference>
<dbReference type="AlphaFoldDB" id="A0A329BRJ8"/>
<reference evidence="2 3" key="1">
    <citation type="submission" date="2018-06" db="EMBL/GenBank/DDBJ databases">
        <title>Genomic Encyclopedia of Type Strains, Phase III (KMG-III): the genomes of soil and plant-associated and newly described type strains.</title>
        <authorList>
            <person name="Whitman W."/>
        </authorList>
    </citation>
    <scope>NUCLEOTIDE SEQUENCE [LARGE SCALE GENOMIC DNA]</scope>
    <source>
        <strain evidence="2 3">LMG 23644</strain>
    </source>
</reference>
<sequence>MMNRTHAPRINILRLYALCAAGLLAVAAAAPANAASRDEQSKACRGDAMHFCAAEIPNEDKITACMKQHVDELSPACRAMFKGGKKSGAKDSAQ</sequence>
<gene>
    <name evidence="2" type="ORF">BX591_117109</name>
</gene>
<dbReference type="RefSeq" id="WP_420849405.1">
    <property type="nucleotide sequence ID" value="NZ_CADFFP010000020.1"/>
</dbReference>
<proteinExistence type="predicted"/>
<feature type="chain" id="PRO_5016254183" description="Cysteine rich repeat protein" evidence="1">
    <location>
        <begin position="35"/>
        <end position="94"/>
    </location>
</feature>
<dbReference type="Proteomes" id="UP000248918">
    <property type="component" value="Unassembled WGS sequence"/>
</dbReference>
<evidence type="ECO:0000313" key="3">
    <source>
        <dbReference type="Proteomes" id="UP000248918"/>
    </source>
</evidence>